<reference evidence="1 2" key="1">
    <citation type="submission" date="2020-02" db="EMBL/GenBank/DDBJ databases">
        <title>Sequencing the genomes of 1000 actinobacteria strains.</title>
        <authorList>
            <person name="Klenk H.-P."/>
        </authorList>
    </citation>
    <scope>NUCLEOTIDE SEQUENCE [LARGE SCALE GENOMIC DNA]</scope>
    <source>
        <strain evidence="1 2">DSM 45201</strain>
    </source>
</reference>
<evidence type="ECO:0000313" key="2">
    <source>
        <dbReference type="Proteomes" id="UP000552836"/>
    </source>
</evidence>
<dbReference type="AlphaFoldDB" id="A0A846LMP6"/>
<name>A0A846LMP6_9ACTN</name>
<dbReference type="Proteomes" id="UP000552836">
    <property type="component" value="Unassembled WGS sequence"/>
</dbReference>
<sequence>MGLFSAWVLITLVALVALGFAASAWRVARAERPGRAR</sequence>
<proteinExistence type="predicted"/>
<dbReference type="EMBL" id="JAAMPA010000001">
    <property type="protein sequence ID" value="NIH67412.1"/>
    <property type="molecule type" value="Genomic_DNA"/>
</dbReference>
<protein>
    <submittedName>
        <fullName evidence="1">Uncharacterized protein</fullName>
    </submittedName>
</protein>
<organism evidence="1 2">
    <name type="scientific">Modestobacter marinus</name>
    <dbReference type="NCBI Taxonomy" id="477641"/>
    <lineage>
        <taxon>Bacteria</taxon>
        <taxon>Bacillati</taxon>
        <taxon>Actinomycetota</taxon>
        <taxon>Actinomycetes</taxon>
        <taxon>Geodermatophilales</taxon>
        <taxon>Geodermatophilaceae</taxon>
        <taxon>Modestobacter</taxon>
    </lineage>
</organism>
<gene>
    <name evidence="1" type="ORF">FB380_001858</name>
</gene>
<comment type="caution">
    <text evidence="1">The sequence shown here is derived from an EMBL/GenBank/DDBJ whole genome shotgun (WGS) entry which is preliminary data.</text>
</comment>
<evidence type="ECO:0000313" key="1">
    <source>
        <dbReference type="EMBL" id="NIH67412.1"/>
    </source>
</evidence>
<accession>A0A846LMP6</accession>